<evidence type="ECO:0000256" key="4">
    <source>
        <dbReference type="SAM" id="SignalP"/>
    </source>
</evidence>
<dbReference type="GO" id="GO:0008484">
    <property type="term" value="F:sulfuric ester hydrolase activity"/>
    <property type="evidence" value="ECO:0007669"/>
    <property type="project" value="InterPro"/>
</dbReference>
<evidence type="ECO:0000259" key="5">
    <source>
        <dbReference type="Pfam" id="PF00884"/>
    </source>
</evidence>
<dbReference type="EMBL" id="HBEP01009767">
    <property type="protein sequence ID" value="CAD8478063.1"/>
    <property type="molecule type" value="Transcribed_RNA"/>
</dbReference>
<reference evidence="6" key="1">
    <citation type="submission" date="2021-01" db="EMBL/GenBank/DDBJ databases">
        <authorList>
            <person name="Corre E."/>
            <person name="Pelletier E."/>
            <person name="Niang G."/>
            <person name="Scheremetjew M."/>
            <person name="Finn R."/>
            <person name="Kale V."/>
            <person name="Holt S."/>
            <person name="Cochrane G."/>
            <person name="Meng A."/>
            <person name="Brown T."/>
            <person name="Cohen L."/>
        </authorList>
    </citation>
    <scope>NUCLEOTIDE SEQUENCE</scope>
    <source>
        <strain evidence="6">CCMP1374</strain>
    </source>
</reference>
<accession>A0A7S0E939</accession>
<keyword evidence="2" id="KW-0106">Calcium</keyword>
<dbReference type="PANTHER" id="PTHR10342:SF274">
    <property type="entry name" value="ARYLSULFATASE B"/>
    <property type="match status" value="1"/>
</dbReference>
<dbReference type="Gene3D" id="3.40.720.10">
    <property type="entry name" value="Alkaline Phosphatase, subunit A"/>
    <property type="match status" value="1"/>
</dbReference>
<evidence type="ECO:0000256" key="3">
    <source>
        <dbReference type="ARBA" id="ARBA00023180"/>
    </source>
</evidence>
<feature type="chain" id="PRO_5031209450" description="Sulfatase N-terminal domain-containing protein" evidence="4">
    <location>
        <begin position="24"/>
        <end position="650"/>
    </location>
</feature>
<sequence length="650" mass="69364">MMAATPMPLLFALAAAFSPLAEAFAPSASPPDTWVLPQGLPEGHNGGQRERLTAPAAGKQPHILMVLFDDYGWADAGWHRGYTAPGGEHVPATPEVATPNLDALVKVGIDLNRHYVYKYCSPSRSALQSGRNPYHVNPLNAEPEISNPADPVSGFAAIPRNMTGIATKLAAAGYKTATFGKWDAGMATPDHTPRGRGYQESMSYFHHCNDYWSMVDGMSCDVGTALRPNKVAVVDLWRASTSTGGGAASYEGPAHGYNNSCAVHEPDGGHPAECVPGPMGDTWHDGYEDSLLEQQVLRTIAAHDAATPLFLFWAPHIVHTPLQLPASYMAKFDFIAPTDKPEHQRQRYLAMVHFADAMVGNVTAALKAKGMWDDLLIVFSTDNGGPIYGNGSAGANNYPLKGGKMNNWEGGIRGNAFVSGGFVLSSLRGSRYEGLVTLWDWYATFAALAGVDATDHRAAMAHLPPIDSYDMSQVLLGRNLTSPRTEIPIGTEPRASNLSGAPLCISYDATPYYHDPRVLGDEIAAPPLLGRCTTLSGVIVDEGAAGLWKLLTGNVEQAVYTGPHSPNASTDMNSASFVGHCSAGCLYNLRDDPLEEHDLAAEMPAKADALRAKVVAYGASAFNPRRGKTNPAACRKALGSYGGFWGPFVA</sequence>
<gene>
    <name evidence="6" type="ORF">PANT1444_LOCUS5504</name>
</gene>
<evidence type="ECO:0000313" key="6">
    <source>
        <dbReference type="EMBL" id="CAD8478063.1"/>
    </source>
</evidence>
<dbReference type="InterPro" id="IPR017850">
    <property type="entry name" value="Alkaline_phosphatase_core_sf"/>
</dbReference>
<dbReference type="InterPro" id="IPR047115">
    <property type="entry name" value="ARSB"/>
</dbReference>
<feature type="signal peptide" evidence="4">
    <location>
        <begin position="1"/>
        <end position="23"/>
    </location>
</feature>
<dbReference type="CDD" id="cd16029">
    <property type="entry name" value="4-S"/>
    <property type="match status" value="1"/>
</dbReference>
<dbReference type="Pfam" id="PF00884">
    <property type="entry name" value="Sulfatase"/>
    <property type="match status" value="1"/>
</dbReference>
<dbReference type="AlphaFoldDB" id="A0A7S0E939"/>
<keyword evidence="3" id="KW-0325">Glycoprotein</keyword>
<keyword evidence="4" id="KW-0732">Signal</keyword>
<dbReference type="InterPro" id="IPR000917">
    <property type="entry name" value="Sulfatase_N"/>
</dbReference>
<organism evidence="6">
    <name type="scientific">Phaeocystis antarctica</name>
    <dbReference type="NCBI Taxonomy" id="33657"/>
    <lineage>
        <taxon>Eukaryota</taxon>
        <taxon>Haptista</taxon>
        <taxon>Haptophyta</taxon>
        <taxon>Prymnesiophyceae</taxon>
        <taxon>Phaeocystales</taxon>
        <taxon>Phaeocystaceae</taxon>
        <taxon>Phaeocystis</taxon>
    </lineage>
</organism>
<protein>
    <recommendedName>
        <fullName evidence="5">Sulfatase N-terminal domain-containing protein</fullName>
    </recommendedName>
</protein>
<name>A0A7S0E939_9EUKA</name>
<dbReference type="Gene3D" id="3.30.1120.10">
    <property type="match status" value="1"/>
</dbReference>
<evidence type="ECO:0000256" key="1">
    <source>
        <dbReference type="ARBA" id="ARBA00022723"/>
    </source>
</evidence>
<dbReference type="SUPFAM" id="SSF53649">
    <property type="entry name" value="Alkaline phosphatase-like"/>
    <property type="match status" value="1"/>
</dbReference>
<evidence type="ECO:0000256" key="2">
    <source>
        <dbReference type="ARBA" id="ARBA00022837"/>
    </source>
</evidence>
<dbReference type="GO" id="GO:0046872">
    <property type="term" value="F:metal ion binding"/>
    <property type="evidence" value="ECO:0007669"/>
    <property type="project" value="UniProtKB-KW"/>
</dbReference>
<feature type="domain" description="Sulfatase N-terminal" evidence="5">
    <location>
        <begin position="61"/>
        <end position="451"/>
    </location>
</feature>
<keyword evidence="1" id="KW-0479">Metal-binding</keyword>
<dbReference type="PANTHER" id="PTHR10342">
    <property type="entry name" value="ARYLSULFATASE"/>
    <property type="match status" value="1"/>
</dbReference>
<proteinExistence type="predicted"/>